<dbReference type="InterPro" id="IPR015995">
    <property type="entry name" value="MlrC_N"/>
</dbReference>
<evidence type="ECO:0000313" key="4">
    <source>
        <dbReference type="Proteomes" id="UP001470809"/>
    </source>
</evidence>
<dbReference type="KEGG" id="yrh:AABB31_22490"/>
<dbReference type="RefSeq" id="WP_373635068.1">
    <property type="nucleotide sequence ID" value="NZ_CP151767.2"/>
</dbReference>
<protein>
    <submittedName>
        <fullName evidence="3">M81 family metallopeptidase</fullName>
    </submittedName>
</protein>
<proteinExistence type="predicted"/>
<evidence type="ECO:0000259" key="2">
    <source>
        <dbReference type="Pfam" id="PF07364"/>
    </source>
</evidence>
<evidence type="ECO:0000259" key="1">
    <source>
        <dbReference type="Pfam" id="PF07171"/>
    </source>
</evidence>
<dbReference type="Proteomes" id="UP001470809">
    <property type="component" value="Chromosome"/>
</dbReference>
<organism evidence="3 4">
    <name type="scientific">Yoonia rhodophyticola</name>
    <dbReference type="NCBI Taxonomy" id="3137370"/>
    <lineage>
        <taxon>Bacteria</taxon>
        <taxon>Pseudomonadati</taxon>
        <taxon>Pseudomonadota</taxon>
        <taxon>Alphaproteobacteria</taxon>
        <taxon>Rhodobacterales</taxon>
        <taxon>Paracoccaceae</taxon>
        <taxon>Yoonia</taxon>
    </lineage>
</organism>
<gene>
    <name evidence="3" type="ORF">AABB31_22490</name>
</gene>
<dbReference type="AlphaFoldDB" id="A0AAN0MDF7"/>
<dbReference type="EMBL" id="CP151767">
    <property type="protein sequence ID" value="WZU67643.2"/>
    <property type="molecule type" value="Genomic_DNA"/>
</dbReference>
<dbReference type="Pfam" id="PF07171">
    <property type="entry name" value="MlrC_C"/>
    <property type="match status" value="1"/>
</dbReference>
<dbReference type="Pfam" id="PF07364">
    <property type="entry name" value="DUF1485"/>
    <property type="match status" value="1"/>
</dbReference>
<accession>A0AAN0MDF7</accession>
<name>A0AAN0MDF7_9RHOB</name>
<sequence>MKRVAVGGLHTECSSYAPLQQVAGDFTRTTGQALRDMVPFDFAAAGITLLPLFHDRSVPGGPVSATTFADQFDQFMAALHAAMPLDGVLLLMHGAMFVPGVDDPEGVFIRKVRDIVGPDAIISASFDLHGQVTDQICAALDGFAAYRTAPHVDVADTHARAARILADALNGGPRPVVHWVPIPILVPGEMSSTFVEPCRSLYATLPAYDRKDGICDSNLMIGYVWADSPRATAAAVVTATDPDAGRRCAKQIAQAYQGVRDRLVFDMQAAALPAALDAVAGRPAILADSGDNPTAGGMGDRADVLYAVQRGAPCQALFAGIADPAGFAALSDGAVEVTTGGTLGGGGPRVTLAVENCRIVGDCAIVQTAAATVVLTARRRPFHNLSDFSVLGLALDDFDLLVVKSGYLSPDLRTLPRFQIMALTEGAVCQNLAKLENNHRPRDTWPFCTFGPKAGG</sequence>
<reference evidence="3" key="1">
    <citation type="submission" date="2024-08" db="EMBL/GenBank/DDBJ databases">
        <title>Phylogenomic analyses of a clade within the roseobacter group suggest taxonomic reassignments of species of the genera Aestuariivita, Citreicella, Loktanella, Nautella, Pelagibaca, Ruegeria, Thalassobius, Thiobacimonas and Tropicibacter, and the proposal o.</title>
        <authorList>
            <person name="Jeon C.O."/>
        </authorList>
    </citation>
    <scope>NUCLEOTIDE SEQUENCE</scope>
    <source>
        <strain evidence="3">SS1-5</strain>
    </source>
</reference>
<dbReference type="InterPro" id="IPR010799">
    <property type="entry name" value="MlrC_C"/>
</dbReference>
<evidence type="ECO:0000313" key="3">
    <source>
        <dbReference type="EMBL" id="WZU67643.2"/>
    </source>
</evidence>
<feature type="domain" description="Microcystin LR degradation protein MlrC N-terminal" evidence="2">
    <location>
        <begin position="3"/>
        <end position="277"/>
    </location>
</feature>
<feature type="domain" description="Microcystin LR degradation protein MlrC C-terminal" evidence="1">
    <location>
        <begin position="286"/>
        <end position="438"/>
    </location>
</feature>
<keyword evidence="4" id="KW-1185">Reference proteome</keyword>